<sequence>MATQDHCQNFYGDTKTAVSKLSDFDNSRTRKDLNSWNKSNKSLSSHFLNFGCGIPEEKAEVKKEGKDSNVNSSTLSLHIASYEATNDPLNDKNECLKEKSEKSAFYKTCTNAKQFLAGSPSLNQNIYEFPRQQENENFSTPDIAQFIASQKLLNPNTMHQNILADNAPAMVNGYQSM</sequence>
<name>A0AC34FX15_9BILA</name>
<protein>
    <submittedName>
        <fullName evidence="2">Uncharacterized protein</fullName>
    </submittedName>
</protein>
<proteinExistence type="predicted"/>
<evidence type="ECO:0000313" key="1">
    <source>
        <dbReference type="Proteomes" id="UP000887579"/>
    </source>
</evidence>
<dbReference type="WBParaSite" id="ES5_v2.g21804.t1">
    <property type="protein sequence ID" value="ES5_v2.g21804.t1"/>
    <property type="gene ID" value="ES5_v2.g21804"/>
</dbReference>
<accession>A0AC34FX15</accession>
<reference evidence="2" key="1">
    <citation type="submission" date="2022-11" db="UniProtKB">
        <authorList>
            <consortium name="WormBaseParasite"/>
        </authorList>
    </citation>
    <scope>IDENTIFICATION</scope>
</reference>
<dbReference type="Proteomes" id="UP000887579">
    <property type="component" value="Unplaced"/>
</dbReference>
<evidence type="ECO:0000313" key="2">
    <source>
        <dbReference type="WBParaSite" id="ES5_v2.g21804.t1"/>
    </source>
</evidence>
<organism evidence="1 2">
    <name type="scientific">Panagrolaimus sp. ES5</name>
    <dbReference type="NCBI Taxonomy" id="591445"/>
    <lineage>
        <taxon>Eukaryota</taxon>
        <taxon>Metazoa</taxon>
        <taxon>Ecdysozoa</taxon>
        <taxon>Nematoda</taxon>
        <taxon>Chromadorea</taxon>
        <taxon>Rhabditida</taxon>
        <taxon>Tylenchina</taxon>
        <taxon>Panagrolaimomorpha</taxon>
        <taxon>Panagrolaimoidea</taxon>
        <taxon>Panagrolaimidae</taxon>
        <taxon>Panagrolaimus</taxon>
    </lineage>
</organism>